<evidence type="ECO:0000313" key="1">
    <source>
        <dbReference type="EMBL" id="GAA4766118.1"/>
    </source>
</evidence>
<dbReference type="RefSeq" id="WP_345435916.1">
    <property type="nucleotide sequence ID" value="NZ_BAABKO010000001.1"/>
</dbReference>
<dbReference type="Pfam" id="PF09438">
    <property type="entry name" value="DUF2017"/>
    <property type="match status" value="1"/>
</dbReference>
<accession>A0ABP8ZV00</accession>
<sequence length="146" mass="16150">MPDVVVELSAFERGHLRELVAQFAGLVAGRGDDPALERLTPSAYRDDAGAAAEFRGLTRDDLLSRRADDAAVVLAGIDRGTQLELDAEETSAWLRTLAAVRLVLATRLGIDRTDDLVDRDEPRFALYDWLGYRLELLVRAADGRDR</sequence>
<keyword evidence="2" id="KW-1185">Reference proteome</keyword>
<dbReference type="Proteomes" id="UP001501645">
    <property type="component" value="Unassembled WGS sequence"/>
</dbReference>
<proteinExistence type="predicted"/>
<name>A0ABP8ZV00_9MICO</name>
<organism evidence="1 2">
    <name type="scientific">Microbacterium gilvum</name>
    <dbReference type="NCBI Taxonomy" id="1336204"/>
    <lineage>
        <taxon>Bacteria</taxon>
        <taxon>Bacillati</taxon>
        <taxon>Actinomycetota</taxon>
        <taxon>Actinomycetes</taxon>
        <taxon>Micrococcales</taxon>
        <taxon>Microbacteriaceae</taxon>
        <taxon>Microbacterium</taxon>
    </lineage>
</organism>
<reference evidence="2" key="1">
    <citation type="journal article" date="2019" name="Int. J. Syst. Evol. Microbiol.">
        <title>The Global Catalogue of Microorganisms (GCM) 10K type strain sequencing project: providing services to taxonomists for standard genome sequencing and annotation.</title>
        <authorList>
            <consortium name="The Broad Institute Genomics Platform"/>
            <consortium name="The Broad Institute Genome Sequencing Center for Infectious Disease"/>
            <person name="Wu L."/>
            <person name="Ma J."/>
        </authorList>
    </citation>
    <scope>NUCLEOTIDE SEQUENCE [LARGE SCALE GENOMIC DNA]</scope>
    <source>
        <strain evidence="2">JCM 18537</strain>
    </source>
</reference>
<evidence type="ECO:0008006" key="3">
    <source>
        <dbReference type="Google" id="ProtNLM"/>
    </source>
</evidence>
<gene>
    <name evidence="1" type="ORF">GCM10023351_06630</name>
</gene>
<protein>
    <recommendedName>
        <fullName evidence="3">DUF2017 domain-containing protein</fullName>
    </recommendedName>
</protein>
<dbReference type="InterPro" id="IPR018561">
    <property type="entry name" value="AosR"/>
</dbReference>
<dbReference type="EMBL" id="BAABKO010000001">
    <property type="protein sequence ID" value="GAA4766118.1"/>
    <property type="molecule type" value="Genomic_DNA"/>
</dbReference>
<comment type="caution">
    <text evidence="1">The sequence shown here is derived from an EMBL/GenBank/DDBJ whole genome shotgun (WGS) entry which is preliminary data.</text>
</comment>
<evidence type="ECO:0000313" key="2">
    <source>
        <dbReference type="Proteomes" id="UP001501645"/>
    </source>
</evidence>